<reference evidence="10 11" key="1">
    <citation type="submission" date="2018-01" db="EMBL/GenBank/DDBJ databases">
        <authorList>
            <person name="Paulsen S."/>
            <person name="Gram L.K."/>
        </authorList>
    </citation>
    <scope>NUCLEOTIDE SEQUENCE [LARGE SCALE GENOMIC DNA]</scope>
    <source>
        <strain evidence="10 11">S3790</strain>
    </source>
</reference>
<feature type="transmembrane region" description="Helical" evidence="7">
    <location>
        <begin position="360"/>
        <end position="381"/>
    </location>
</feature>
<dbReference type="GO" id="GO:0022857">
    <property type="term" value="F:transmembrane transporter activity"/>
    <property type="evidence" value="ECO:0007669"/>
    <property type="project" value="TreeGrafter"/>
</dbReference>
<evidence type="ECO:0000256" key="2">
    <source>
        <dbReference type="ARBA" id="ARBA00022475"/>
    </source>
</evidence>
<dbReference type="InterPro" id="IPR003838">
    <property type="entry name" value="ABC3_permease_C"/>
</dbReference>
<feature type="domain" description="MacB-like periplasmic core" evidence="9">
    <location>
        <begin position="78"/>
        <end position="244"/>
    </location>
</feature>
<evidence type="ECO:0000256" key="6">
    <source>
        <dbReference type="ARBA" id="ARBA00038076"/>
    </source>
</evidence>
<evidence type="ECO:0000256" key="7">
    <source>
        <dbReference type="SAM" id="Phobius"/>
    </source>
</evidence>
<evidence type="ECO:0000256" key="5">
    <source>
        <dbReference type="ARBA" id="ARBA00023136"/>
    </source>
</evidence>
<dbReference type="Pfam" id="PF02687">
    <property type="entry name" value="FtsX"/>
    <property type="match status" value="1"/>
</dbReference>
<evidence type="ECO:0000256" key="4">
    <source>
        <dbReference type="ARBA" id="ARBA00022989"/>
    </source>
</evidence>
<dbReference type="PANTHER" id="PTHR30572">
    <property type="entry name" value="MEMBRANE COMPONENT OF TRANSPORTER-RELATED"/>
    <property type="match status" value="1"/>
</dbReference>
<dbReference type="Pfam" id="PF12704">
    <property type="entry name" value="MacB_PCD"/>
    <property type="match status" value="1"/>
</dbReference>
<accession>A0A5S3V8W0</accession>
<comment type="caution">
    <text evidence="10">The sequence shown here is derived from an EMBL/GenBank/DDBJ whole genome shotgun (WGS) entry which is preliminary data.</text>
</comment>
<feature type="transmembrane region" description="Helical" evidence="7">
    <location>
        <begin position="324"/>
        <end position="348"/>
    </location>
</feature>
<organism evidence="10 11">
    <name type="scientific">Pseudoalteromonas aurantia</name>
    <dbReference type="NCBI Taxonomy" id="43654"/>
    <lineage>
        <taxon>Bacteria</taxon>
        <taxon>Pseudomonadati</taxon>
        <taxon>Pseudomonadota</taxon>
        <taxon>Gammaproteobacteria</taxon>
        <taxon>Alteromonadales</taxon>
        <taxon>Pseudoalteromonadaceae</taxon>
        <taxon>Pseudoalteromonas</taxon>
    </lineage>
</organism>
<feature type="transmembrane region" description="Helical" evidence="7">
    <location>
        <begin position="20"/>
        <end position="40"/>
    </location>
</feature>
<dbReference type="PANTHER" id="PTHR30572:SF4">
    <property type="entry name" value="ABC TRANSPORTER PERMEASE YTRF"/>
    <property type="match status" value="1"/>
</dbReference>
<dbReference type="AlphaFoldDB" id="A0A5S3V8W0"/>
<keyword evidence="2" id="KW-1003">Cell membrane</keyword>
<protein>
    <recommendedName>
        <fullName evidence="12">ABC3 transporter permease protein domain-containing protein</fullName>
    </recommendedName>
</protein>
<reference evidence="11" key="2">
    <citation type="submission" date="2019-06" db="EMBL/GenBank/DDBJ databases">
        <title>Co-occurence of chitin degradation, pigmentation and bioactivity in marine Pseudoalteromonas.</title>
        <authorList>
            <person name="Sonnenschein E.C."/>
            <person name="Bech P.K."/>
        </authorList>
    </citation>
    <scope>NUCLEOTIDE SEQUENCE [LARGE SCALE GENOMIC DNA]</scope>
    <source>
        <strain evidence="11">S3790</strain>
    </source>
</reference>
<evidence type="ECO:0000259" key="8">
    <source>
        <dbReference type="Pfam" id="PF02687"/>
    </source>
</evidence>
<sequence length="401" mass="44108">MKSFSLIIKSLFKRKTTTLLLILQIAITLTILVNATFILIQKQGKIDKPSGVDTHNIFSFTTNIQGPDNEVLNRIEQNVQAIRDLDTVYNASQFNAVPYSEIGAHVSYGLVKGSDNSMGSAGYYLSSYHGADTLGITLIAGEWFKPTDITIYDNTDPTGVKVVISKALATALFPDDWRQALGKTLYVDGSPDTIVGIADIIPGTWPSWRNFDKHIMAASTLKSTEPNIIVRAHDGVRDKAMEEVSKLLLQTPNRWIDKFKTLQAHRTKSHTNDTAIVHILYCVISLLIIVTALGIFAQVRFGIVTRHKQIGTQRALGASKSHILQYYMLETSTLATLGAIFGVLLTIVTNTYLIEEFKLIVVPMSYIAFGACTMILLSQIATLHPILQASRVSPAIVTRGG</sequence>
<evidence type="ECO:0000256" key="1">
    <source>
        <dbReference type="ARBA" id="ARBA00004651"/>
    </source>
</evidence>
<gene>
    <name evidence="10" type="ORF">CWC19_10190</name>
</gene>
<comment type="subcellular location">
    <subcellularLocation>
        <location evidence="1">Cell membrane</location>
        <topology evidence="1">Multi-pass membrane protein</topology>
    </subcellularLocation>
</comment>
<dbReference type="Proteomes" id="UP000307217">
    <property type="component" value="Unassembled WGS sequence"/>
</dbReference>
<dbReference type="InterPro" id="IPR050250">
    <property type="entry name" value="Macrolide_Exporter_MacB"/>
</dbReference>
<proteinExistence type="inferred from homology"/>
<comment type="similarity">
    <text evidence="6">Belongs to the ABC-4 integral membrane protein family.</text>
</comment>
<dbReference type="OrthoDB" id="9770036at2"/>
<dbReference type="GO" id="GO:0005886">
    <property type="term" value="C:plasma membrane"/>
    <property type="evidence" value="ECO:0007669"/>
    <property type="project" value="UniProtKB-SubCell"/>
</dbReference>
<evidence type="ECO:0000256" key="3">
    <source>
        <dbReference type="ARBA" id="ARBA00022692"/>
    </source>
</evidence>
<evidence type="ECO:0000313" key="11">
    <source>
        <dbReference type="Proteomes" id="UP000307217"/>
    </source>
</evidence>
<feature type="transmembrane region" description="Helical" evidence="7">
    <location>
        <begin position="275"/>
        <end position="303"/>
    </location>
</feature>
<feature type="domain" description="ABC3 transporter permease C-terminal" evidence="8">
    <location>
        <begin position="282"/>
        <end position="394"/>
    </location>
</feature>
<name>A0A5S3V8W0_9GAMM</name>
<keyword evidence="4 7" id="KW-1133">Transmembrane helix</keyword>
<dbReference type="RefSeq" id="WP_138591782.1">
    <property type="nucleotide sequence ID" value="NZ_PNBX01000040.1"/>
</dbReference>
<evidence type="ECO:0000313" key="10">
    <source>
        <dbReference type="EMBL" id="TMO68317.1"/>
    </source>
</evidence>
<dbReference type="InterPro" id="IPR025857">
    <property type="entry name" value="MacB_PCD"/>
</dbReference>
<keyword evidence="5 7" id="KW-0472">Membrane</keyword>
<evidence type="ECO:0000259" key="9">
    <source>
        <dbReference type="Pfam" id="PF12704"/>
    </source>
</evidence>
<evidence type="ECO:0008006" key="12">
    <source>
        <dbReference type="Google" id="ProtNLM"/>
    </source>
</evidence>
<keyword evidence="3 7" id="KW-0812">Transmembrane</keyword>
<dbReference type="EMBL" id="PNBX01000040">
    <property type="protein sequence ID" value="TMO68317.1"/>
    <property type="molecule type" value="Genomic_DNA"/>
</dbReference>